<dbReference type="SUPFAM" id="SSF53738">
    <property type="entry name" value="Phosphoglucomutase, first 3 domains"/>
    <property type="match status" value="3"/>
</dbReference>
<evidence type="ECO:0000256" key="2">
    <source>
        <dbReference type="ARBA" id="ARBA00010231"/>
    </source>
</evidence>
<dbReference type="NCBIfam" id="NF008139">
    <property type="entry name" value="PRK10887.1"/>
    <property type="match status" value="1"/>
</dbReference>
<dbReference type="GO" id="GO:0008966">
    <property type="term" value="F:phosphoglucosamine mutase activity"/>
    <property type="evidence" value="ECO:0007669"/>
    <property type="project" value="UniProtKB-EC"/>
</dbReference>
<dbReference type="EMBL" id="JAAIKR010000001">
    <property type="protein sequence ID" value="MBR9726465.1"/>
    <property type="molecule type" value="Genomic_DNA"/>
</dbReference>
<dbReference type="Pfam" id="PF02879">
    <property type="entry name" value="PGM_PMM_II"/>
    <property type="match status" value="1"/>
</dbReference>
<keyword evidence="5 9" id="KW-0413">Isomerase</keyword>
<proteinExistence type="inferred from homology"/>
<dbReference type="InterPro" id="IPR005845">
    <property type="entry name" value="A-D-PHexomutase_a/b/a-II"/>
</dbReference>
<evidence type="ECO:0000259" key="7">
    <source>
        <dbReference type="Pfam" id="PF02879"/>
    </source>
</evidence>
<reference evidence="9 10" key="1">
    <citation type="submission" date="2020-02" db="EMBL/GenBank/DDBJ databases">
        <title>Shewanella WXL01 sp. nov., a marine bacterium isolated from green algae in Luhuitou Fringing Reef (Northern South China Sea).</title>
        <authorList>
            <person name="Wang X."/>
        </authorList>
    </citation>
    <scope>NUCLEOTIDE SEQUENCE [LARGE SCALE GENOMIC DNA]</scope>
    <source>
        <strain evidence="9 10">MCCC 1A01895</strain>
    </source>
</reference>
<dbReference type="PRINTS" id="PR00509">
    <property type="entry name" value="PGMPMM"/>
</dbReference>
<dbReference type="InterPro" id="IPR050060">
    <property type="entry name" value="Phosphoglucosamine_mutase"/>
</dbReference>
<accession>A0ABS5HXJ4</accession>
<evidence type="ECO:0000256" key="1">
    <source>
        <dbReference type="ARBA" id="ARBA00001946"/>
    </source>
</evidence>
<dbReference type="InterPro" id="IPR005841">
    <property type="entry name" value="Alpha-D-phosphohexomutase_SF"/>
</dbReference>
<dbReference type="EC" id="5.4.2.10" evidence="9"/>
<evidence type="ECO:0000256" key="3">
    <source>
        <dbReference type="ARBA" id="ARBA00022553"/>
    </source>
</evidence>
<dbReference type="PANTHER" id="PTHR42946">
    <property type="entry name" value="PHOSPHOHEXOSE MUTASE"/>
    <property type="match status" value="1"/>
</dbReference>
<evidence type="ECO:0000259" key="8">
    <source>
        <dbReference type="Pfam" id="PF02880"/>
    </source>
</evidence>
<protein>
    <submittedName>
        <fullName evidence="9">Phosphoglucosamine mutase</fullName>
        <ecNumber evidence="9">5.4.2.10</ecNumber>
    </submittedName>
</protein>
<evidence type="ECO:0000256" key="4">
    <source>
        <dbReference type="ARBA" id="ARBA00022842"/>
    </source>
</evidence>
<dbReference type="Pfam" id="PF02880">
    <property type="entry name" value="PGM_PMM_III"/>
    <property type="match status" value="1"/>
</dbReference>
<dbReference type="Proteomes" id="UP000811844">
    <property type="component" value="Unassembled WGS sequence"/>
</dbReference>
<dbReference type="InterPro" id="IPR016055">
    <property type="entry name" value="A-D-PHexomutase_a/b/a-I/II/III"/>
</dbReference>
<name>A0ABS5HXJ4_9GAMM</name>
<keyword evidence="4" id="KW-0460">Magnesium</keyword>
<comment type="similarity">
    <text evidence="2">Belongs to the phosphohexose mutase family.</text>
</comment>
<evidence type="ECO:0000256" key="5">
    <source>
        <dbReference type="ARBA" id="ARBA00023235"/>
    </source>
</evidence>
<dbReference type="InterPro" id="IPR005844">
    <property type="entry name" value="A-D-PHexomutase_a/b/a-I"/>
</dbReference>
<comment type="caution">
    <text evidence="9">The sequence shown here is derived from an EMBL/GenBank/DDBJ whole genome shotgun (WGS) entry which is preliminary data.</text>
</comment>
<sequence>MTPELALNLGWATGIALAKQGAKKVLIGKDTRISGYLFESALEAGLSAAGVDIYLVGPMPMPGVVYLTRTFNVQAGIVISASHQPFNHNGIRFFCGNGLHFSDELAHDIEQLLSSPLHCVSSKQLGKAHRISDAAGRYIEYCKGHFPAKYTLEGLKIVVDCAHGAAYHIAPNVFKQLGAQVICVGVSPNGVNINDGVGTLAMEKVCQTVLTEHADLGIALDGDGDRILLVNADGKVINGDEILYILAADALKRGDLKGGVVSTQVTNLSLALALKQLNIPFMVAQPGSKHIIEQLKRVNWQIGGDRSGHIVHLEHGTTGDGIVTGLLVLAAMCRQQCTLCELLRPYTRLPQVTYQSSLTSDGQDHIVNT</sequence>
<evidence type="ECO:0000313" key="9">
    <source>
        <dbReference type="EMBL" id="MBR9726465.1"/>
    </source>
</evidence>
<comment type="cofactor">
    <cofactor evidence="1">
        <name>Mg(2+)</name>
        <dbReference type="ChEBI" id="CHEBI:18420"/>
    </cofactor>
</comment>
<evidence type="ECO:0000313" key="10">
    <source>
        <dbReference type="Proteomes" id="UP000811844"/>
    </source>
</evidence>
<organism evidence="9 10">
    <name type="scientific">Shewanella intestini</name>
    <dbReference type="NCBI Taxonomy" id="2017544"/>
    <lineage>
        <taxon>Bacteria</taxon>
        <taxon>Pseudomonadati</taxon>
        <taxon>Pseudomonadota</taxon>
        <taxon>Gammaproteobacteria</taxon>
        <taxon>Alteromonadales</taxon>
        <taxon>Shewanellaceae</taxon>
        <taxon>Shewanella</taxon>
    </lineage>
</organism>
<feature type="domain" description="Alpha-D-phosphohexomutase alpha/beta/alpha" evidence="6">
    <location>
        <begin position="1"/>
        <end position="113"/>
    </location>
</feature>
<dbReference type="PANTHER" id="PTHR42946:SF1">
    <property type="entry name" value="PHOSPHOGLUCOMUTASE (ALPHA-D-GLUCOSE-1,6-BISPHOSPHATE-DEPENDENT)"/>
    <property type="match status" value="1"/>
</dbReference>
<dbReference type="InterPro" id="IPR005846">
    <property type="entry name" value="A-D-PHexomutase_a/b/a-III"/>
</dbReference>
<dbReference type="Gene3D" id="3.40.120.10">
    <property type="entry name" value="Alpha-D-Glucose-1,6-Bisphosphate, subunit A, domain 3"/>
    <property type="match status" value="3"/>
</dbReference>
<keyword evidence="3" id="KW-0597">Phosphoprotein</keyword>
<dbReference type="Pfam" id="PF02878">
    <property type="entry name" value="PGM_PMM_I"/>
    <property type="match status" value="1"/>
</dbReference>
<keyword evidence="10" id="KW-1185">Reference proteome</keyword>
<gene>
    <name evidence="9" type="primary">glmM</name>
    <name evidence="9" type="ORF">G3R48_00445</name>
</gene>
<evidence type="ECO:0000259" key="6">
    <source>
        <dbReference type="Pfam" id="PF02878"/>
    </source>
</evidence>
<feature type="domain" description="Alpha-D-phosphohexomutase alpha/beta/alpha" evidence="7">
    <location>
        <begin position="137"/>
        <end position="234"/>
    </location>
</feature>
<feature type="domain" description="Alpha-D-phosphohexomutase alpha/beta/alpha" evidence="8">
    <location>
        <begin position="238"/>
        <end position="344"/>
    </location>
</feature>